<dbReference type="InterPro" id="IPR001810">
    <property type="entry name" value="F-box_dom"/>
</dbReference>
<dbReference type="InterPro" id="IPR036047">
    <property type="entry name" value="F-box-like_dom_sf"/>
</dbReference>
<dbReference type="AlphaFoldDB" id="A0A067MH47"/>
<accession>A0A067MH47</accession>
<dbReference type="Gene3D" id="3.80.10.10">
    <property type="entry name" value="Ribonuclease Inhibitor"/>
    <property type="match status" value="1"/>
</dbReference>
<dbReference type="InterPro" id="IPR032675">
    <property type="entry name" value="LRR_dom_sf"/>
</dbReference>
<keyword evidence="3" id="KW-1185">Reference proteome</keyword>
<dbReference type="SUPFAM" id="SSF81383">
    <property type="entry name" value="F-box domain"/>
    <property type="match status" value="1"/>
</dbReference>
<dbReference type="Proteomes" id="UP000027195">
    <property type="component" value="Unassembled WGS sequence"/>
</dbReference>
<proteinExistence type="predicted"/>
<dbReference type="Pfam" id="PF12937">
    <property type="entry name" value="F-box-like"/>
    <property type="match status" value="1"/>
</dbReference>
<evidence type="ECO:0000313" key="3">
    <source>
        <dbReference type="Proteomes" id="UP000027195"/>
    </source>
</evidence>
<gene>
    <name evidence="2" type="ORF">BOTBODRAFT_358391</name>
</gene>
<evidence type="ECO:0000259" key="1">
    <source>
        <dbReference type="Pfam" id="PF12937"/>
    </source>
</evidence>
<dbReference type="Gene3D" id="1.20.1280.50">
    <property type="match status" value="1"/>
</dbReference>
<organism evidence="2 3">
    <name type="scientific">Botryobasidium botryosum (strain FD-172 SS1)</name>
    <dbReference type="NCBI Taxonomy" id="930990"/>
    <lineage>
        <taxon>Eukaryota</taxon>
        <taxon>Fungi</taxon>
        <taxon>Dikarya</taxon>
        <taxon>Basidiomycota</taxon>
        <taxon>Agaricomycotina</taxon>
        <taxon>Agaricomycetes</taxon>
        <taxon>Cantharellales</taxon>
        <taxon>Botryobasidiaceae</taxon>
        <taxon>Botryobasidium</taxon>
    </lineage>
</organism>
<dbReference type="OrthoDB" id="3268380at2759"/>
<dbReference type="EMBL" id="KL198040">
    <property type="protein sequence ID" value="KDQ14050.1"/>
    <property type="molecule type" value="Genomic_DNA"/>
</dbReference>
<protein>
    <recommendedName>
        <fullName evidence="1">F-box domain-containing protein</fullName>
    </recommendedName>
</protein>
<dbReference type="SUPFAM" id="SSF52047">
    <property type="entry name" value="RNI-like"/>
    <property type="match status" value="1"/>
</dbReference>
<name>A0A067MH47_BOTB1</name>
<dbReference type="HOGENOM" id="CLU_082763_0_0_1"/>
<feature type="domain" description="F-box" evidence="1">
    <location>
        <begin position="61"/>
        <end position="115"/>
    </location>
</feature>
<reference evidence="3" key="1">
    <citation type="journal article" date="2014" name="Proc. Natl. Acad. Sci. U.S.A.">
        <title>Extensive sampling of basidiomycete genomes demonstrates inadequacy of the white-rot/brown-rot paradigm for wood decay fungi.</title>
        <authorList>
            <person name="Riley R."/>
            <person name="Salamov A.A."/>
            <person name="Brown D.W."/>
            <person name="Nagy L.G."/>
            <person name="Floudas D."/>
            <person name="Held B.W."/>
            <person name="Levasseur A."/>
            <person name="Lombard V."/>
            <person name="Morin E."/>
            <person name="Otillar R."/>
            <person name="Lindquist E.A."/>
            <person name="Sun H."/>
            <person name="LaButti K.M."/>
            <person name="Schmutz J."/>
            <person name="Jabbour D."/>
            <person name="Luo H."/>
            <person name="Baker S.E."/>
            <person name="Pisabarro A.G."/>
            <person name="Walton J.D."/>
            <person name="Blanchette R.A."/>
            <person name="Henrissat B."/>
            <person name="Martin F."/>
            <person name="Cullen D."/>
            <person name="Hibbett D.S."/>
            <person name="Grigoriev I.V."/>
        </authorList>
    </citation>
    <scope>NUCLEOTIDE SEQUENCE [LARGE SCALE GENOMIC DNA]</scope>
    <source>
        <strain evidence="3">FD-172 SS1</strain>
    </source>
</reference>
<dbReference type="STRING" id="930990.A0A067MH47"/>
<sequence length="279" mass="31317">MAASLEEMDAGTDTDNCEDINPTAATRAHVEPESTRSDLAAELQLREISPIKAKQGFISPINTLPVELLSHIFLIGALRDIEEFTPFPSSSIAASHVCRRWREISISTPSLWTHFRPRAHVEWTLRAQGLPQDFLVPPGRLRDCKNHEPNLRNMRSLRIHSPAVQYGRWGFDLSSCCMSLPAPNMKLLQLSGDDYGEGHGHHFSRVKFPSSPFRGQHNLKEVVISRCGFRAWDSLIFAGLRRLDLHGIPDSLHVDKLLSILTACPTLEELSIRECDIAL</sequence>
<dbReference type="InParanoid" id="A0A067MH47"/>
<evidence type="ECO:0000313" key="2">
    <source>
        <dbReference type="EMBL" id="KDQ14050.1"/>
    </source>
</evidence>